<evidence type="ECO:0000313" key="3">
    <source>
        <dbReference type="EMBL" id="CAD1840438.1"/>
    </source>
</evidence>
<feature type="compositionally biased region" description="Basic and acidic residues" evidence="1">
    <location>
        <begin position="121"/>
        <end position="141"/>
    </location>
</feature>
<keyword evidence="2" id="KW-0732">Signal</keyword>
<reference evidence="3" key="1">
    <citation type="submission" date="2020-07" db="EMBL/GenBank/DDBJ databases">
        <authorList>
            <person name="Lin J."/>
        </authorList>
    </citation>
    <scope>NUCLEOTIDE SEQUENCE</scope>
</reference>
<accession>A0A6V7QBT2</accession>
<evidence type="ECO:0000256" key="1">
    <source>
        <dbReference type="SAM" id="MobiDB-lite"/>
    </source>
</evidence>
<gene>
    <name evidence="3" type="ORF">CB5_LOCUS23649</name>
</gene>
<organism evidence="3">
    <name type="scientific">Ananas comosus var. bracteatus</name>
    <name type="common">red pineapple</name>
    <dbReference type="NCBI Taxonomy" id="296719"/>
    <lineage>
        <taxon>Eukaryota</taxon>
        <taxon>Viridiplantae</taxon>
        <taxon>Streptophyta</taxon>
        <taxon>Embryophyta</taxon>
        <taxon>Tracheophyta</taxon>
        <taxon>Spermatophyta</taxon>
        <taxon>Magnoliopsida</taxon>
        <taxon>Liliopsida</taxon>
        <taxon>Poales</taxon>
        <taxon>Bromeliaceae</taxon>
        <taxon>Bromelioideae</taxon>
        <taxon>Ananas</taxon>
    </lineage>
</organism>
<protein>
    <submittedName>
        <fullName evidence="3">Uncharacterized protein</fullName>
    </submittedName>
</protein>
<evidence type="ECO:0000256" key="2">
    <source>
        <dbReference type="SAM" id="SignalP"/>
    </source>
</evidence>
<name>A0A6V7QBT2_ANACO</name>
<sequence>MTLSFLSLISFNDVIAVPFLSPSSPPPSFPILFLLLLLYSSTCCPFPLPLFSTAIISHPLPSPTPLLLYLSSQIREVDVQAPISECLSEADIEEAKIVTTTMMCRRRDAEDEDADDDNMEGDEREKRKGHEKERRGIEIYF</sequence>
<feature type="chain" id="PRO_5028018512" evidence="2">
    <location>
        <begin position="17"/>
        <end position="141"/>
    </location>
</feature>
<feature type="compositionally biased region" description="Acidic residues" evidence="1">
    <location>
        <begin position="110"/>
        <end position="120"/>
    </location>
</feature>
<dbReference type="EMBL" id="LR862135">
    <property type="protein sequence ID" value="CAD1840438.1"/>
    <property type="molecule type" value="Genomic_DNA"/>
</dbReference>
<feature type="region of interest" description="Disordered" evidence="1">
    <location>
        <begin position="106"/>
        <end position="141"/>
    </location>
</feature>
<feature type="signal peptide" evidence="2">
    <location>
        <begin position="1"/>
        <end position="16"/>
    </location>
</feature>
<proteinExistence type="predicted"/>
<dbReference type="AlphaFoldDB" id="A0A6V7QBT2"/>